<name>A0A411YWJ4_9RHOB</name>
<accession>A0A411YWJ4</accession>
<keyword evidence="4" id="KW-1185">Reference proteome</keyword>
<dbReference type="PANTHER" id="PTHR13847:SF281">
    <property type="entry name" value="FAD DEPENDENT OXIDOREDUCTASE DOMAIN-CONTAINING PROTEIN"/>
    <property type="match status" value="1"/>
</dbReference>
<evidence type="ECO:0000256" key="1">
    <source>
        <dbReference type="ARBA" id="ARBA00023002"/>
    </source>
</evidence>
<dbReference type="AlphaFoldDB" id="A0A411YWJ4"/>
<dbReference type="GO" id="GO:0005737">
    <property type="term" value="C:cytoplasm"/>
    <property type="evidence" value="ECO:0007669"/>
    <property type="project" value="TreeGrafter"/>
</dbReference>
<dbReference type="EMBL" id="QWEY01000018">
    <property type="protein sequence ID" value="RGP35267.1"/>
    <property type="molecule type" value="Genomic_DNA"/>
</dbReference>
<sequence>MSSDPNLWRASSREQFTAAPLAGDREVDLAVIGGGFTGCAAALEAARQGATVCVLEAQTVGHGGSGRNVGLVNAGLWLPPEAVMAQMGAEPGKRLIDTLAKAPQRVFDLIAREGIDCEATRKGTLHLAHAPAGLRELHERHRQGTALGAPLQLLGRAETARRTGTSAFHGALFDPRAGTIQPLSYVRGLARAAVRAGAVVCEYSPVTRLYRESGQWQLTSQGHSLRARRILVATNAYHLGITDPFEPQIVGVHYCQYATDPLPMSLRQTILAGGEGCWDTALVMSSFRLDRAGRLIIGGIGNGDGPTGSVHAAWAARKLARMFPALKGQPFPHGWSGRIAMTGDHIPKIVAFGPDAYACFGYSGRGIGPGTVFGTEAARALLSGSSETLPLEPRPQHLERFTQIRAGYYETGASVIHGLSAHRLGQRPDIR</sequence>
<evidence type="ECO:0000259" key="2">
    <source>
        <dbReference type="Pfam" id="PF01266"/>
    </source>
</evidence>
<dbReference type="InterPro" id="IPR006076">
    <property type="entry name" value="FAD-dep_OxRdtase"/>
</dbReference>
<gene>
    <name evidence="3" type="ORF">D1012_20865</name>
</gene>
<dbReference type="SUPFAM" id="SSF51905">
    <property type="entry name" value="FAD/NAD(P)-binding domain"/>
    <property type="match status" value="1"/>
</dbReference>
<organism evidence="3 4">
    <name type="scientific">Pseudotabrizicola alkalilacus</name>
    <dbReference type="NCBI Taxonomy" id="2305252"/>
    <lineage>
        <taxon>Bacteria</taxon>
        <taxon>Pseudomonadati</taxon>
        <taxon>Pseudomonadota</taxon>
        <taxon>Alphaproteobacteria</taxon>
        <taxon>Rhodobacterales</taxon>
        <taxon>Paracoccaceae</taxon>
        <taxon>Pseudotabrizicola</taxon>
    </lineage>
</organism>
<dbReference type="Gene3D" id="3.50.50.60">
    <property type="entry name" value="FAD/NAD(P)-binding domain"/>
    <property type="match status" value="1"/>
</dbReference>
<proteinExistence type="predicted"/>
<evidence type="ECO:0000313" key="3">
    <source>
        <dbReference type="EMBL" id="RGP35267.1"/>
    </source>
</evidence>
<dbReference type="Gene3D" id="3.30.9.10">
    <property type="entry name" value="D-Amino Acid Oxidase, subunit A, domain 2"/>
    <property type="match status" value="1"/>
</dbReference>
<protein>
    <submittedName>
        <fullName evidence="3">FAD-binding oxidoreductase</fullName>
    </submittedName>
</protein>
<dbReference type="RefSeq" id="WP_118156050.1">
    <property type="nucleotide sequence ID" value="NZ_QWEY01000018.1"/>
</dbReference>
<dbReference type="Pfam" id="PF01266">
    <property type="entry name" value="DAO"/>
    <property type="match status" value="1"/>
</dbReference>
<dbReference type="InterPro" id="IPR036188">
    <property type="entry name" value="FAD/NAD-bd_sf"/>
</dbReference>
<feature type="domain" description="FAD dependent oxidoreductase" evidence="2">
    <location>
        <begin position="28"/>
        <end position="378"/>
    </location>
</feature>
<dbReference type="Proteomes" id="UP000284547">
    <property type="component" value="Unassembled WGS sequence"/>
</dbReference>
<evidence type="ECO:0000313" key="4">
    <source>
        <dbReference type="Proteomes" id="UP000284547"/>
    </source>
</evidence>
<reference evidence="3 4" key="1">
    <citation type="submission" date="2018-08" db="EMBL/GenBank/DDBJ databases">
        <title>Flavobacterium tibetense sp. nov., isolated from a wetland YonghuCo on Tibetan Plateau.</title>
        <authorList>
            <person name="Phurbu D."/>
            <person name="Lu H."/>
            <person name="Xing P."/>
        </authorList>
    </citation>
    <scope>NUCLEOTIDE SEQUENCE [LARGE SCALE GENOMIC DNA]</scope>
    <source>
        <strain evidence="3 4">DJC</strain>
    </source>
</reference>
<dbReference type="GO" id="GO:0016491">
    <property type="term" value="F:oxidoreductase activity"/>
    <property type="evidence" value="ECO:0007669"/>
    <property type="project" value="UniProtKB-KW"/>
</dbReference>
<comment type="caution">
    <text evidence="3">The sequence shown here is derived from an EMBL/GenBank/DDBJ whole genome shotgun (WGS) entry which is preliminary data.</text>
</comment>
<dbReference type="PANTHER" id="PTHR13847">
    <property type="entry name" value="SARCOSINE DEHYDROGENASE-RELATED"/>
    <property type="match status" value="1"/>
</dbReference>
<keyword evidence="1" id="KW-0560">Oxidoreductase</keyword>
<dbReference type="OrthoDB" id="9806601at2"/>